<dbReference type="Proteomes" id="UP000887579">
    <property type="component" value="Unplaced"/>
</dbReference>
<reference evidence="2" key="1">
    <citation type="submission" date="2022-11" db="UniProtKB">
        <authorList>
            <consortium name="WormBaseParasite"/>
        </authorList>
    </citation>
    <scope>IDENTIFICATION</scope>
</reference>
<protein>
    <submittedName>
        <fullName evidence="2">UDP-glucuronosyltransferase</fullName>
    </submittedName>
</protein>
<proteinExistence type="predicted"/>
<sequence length="480" mass="54351">MNDYGKKLEISSKPGLTEWNVNGISPNVDQKWIREQQASMVFSDESMWSYLKSDKWANTTKMMNIIHDTCEQMISDKEFIEKFKAANFDVVFSHMYNFCPIGMIHLAKPKSWVWLNSGALMDYVGYYMGVPMPPSYVAPIMADAGDVLTFGQRFKSIIGHTITPYFLKKINLDTENKIFRKHFGEDFPDLLELAKTAPLVFVNSNELYDLPRPTLHKIVNIGGLGMKAASAKPLAKEYAEKVEKAENVIVFTFGSAANSTQMPTKWKTAFMNAFAKFPKTQFFFRYEGNDLKAPANVHLSKWLPQVDLLQHPKTRGFITHGGFNGLQEAILSACPLLVLPLMGDQFRNARIAEKHGFGIVLTKPEITEENIVGALEKLLNDPKYSEAVKTMNRMVLQKPIPPETLLVRWTEFLAEFHTLENLRPVGAKLDVITYYNLDVYATVATVIGVVLFIVWKLIALIVRKVCSFVGLGKSKKNKKE</sequence>
<evidence type="ECO:0000313" key="2">
    <source>
        <dbReference type="WBParaSite" id="ES5_v2.g17863.t1"/>
    </source>
</evidence>
<accession>A0AC34FKW4</accession>
<dbReference type="WBParaSite" id="ES5_v2.g17863.t1">
    <property type="protein sequence ID" value="ES5_v2.g17863.t1"/>
    <property type="gene ID" value="ES5_v2.g17863"/>
</dbReference>
<evidence type="ECO:0000313" key="1">
    <source>
        <dbReference type="Proteomes" id="UP000887579"/>
    </source>
</evidence>
<name>A0AC34FKW4_9BILA</name>
<organism evidence="1 2">
    <name type="scientific">Panagrolaimus sp. ES5</name>
    <dbReference type="NCBI Taxonomy" id="591445"/>
    <lineage>
        <taxon>Eukaryota</taxon>
        <taxon>Metazoa</taxon>
        <taxon>Ecdysozoa</taxon>
        <taxon>Nematoda</taxon>
        <taxon>Chromadorea</taxon>
        <taxon>Rhabditida</taxon>
        <taxon>Tylenchina</taxon>
        <taxon>Panagrolaimomorpha</taxon>
        <taxon>Panagrolaimoidea</taxon>
        <taxon>Panagrolaimidae</taxon>
        <taxon>Panagrolaimus</taxon>
    </lineage>
</organism>